<dbReference type="EMBL" id="JAPMOS010000001">
    <property type="protein sequence ID" value="KAJ4463107.1"/>
    <property type="molecule type" value="Genomic_DNA"/>
</dbReference>
<sequence>MAEDLSFMPPPMQEEFRAAAQWLGDAMTAKKISDEEAIVAYRHYKQAVCGDNNTPAPSAIWFRAKRKWDEWTSMKGMPRLDAARGYIETINRLKAAHP</sequence>
<evidence type="ECO:0000256" key="1">
    <source>
        <dbReference type="ARBA" id="ARBA00004240"/>
    </source>
</evidence>
<dbReference type="PANTHER" id="PTHR23310">
    <property type="entry name" value="ACYL-COA-BINDING PROTEIN, ACBP"/>
    <property type="match status" value="1"/>
</dbReference>
<dbReference type="PRINTS" id="PR00689">
    <property type="entry name" value="ACOABINDINGP"/>
</dbReference>
<feature type="domain" description="ACB" evidence="8">
    <location>
        <begin position="12"/>
        <end position="98"/>
    </location>
</feature>
<evidence type="ECO:0000256" key="2">
    <source>
        <dbReference type="ARBA" id="ARBA00004555"/>
    </source>
</evidence>
<reference evidence="9" key="1">
    <citation type="journal article" date="2022" name="bioRxiv">
        <title>Genomics of Preaxostyla Flagellates Illuminates Evolutionary Transitions and the Path Towards Mitochondrial Loss.</title>
        <authorList>
            <person name="Novak L.V.F."/>
            <person name="Treitli S.C."/>
            <person name="Pyrih J."/>
            <person name="Halakuc P."/>
            <person name="Pipaliya S.V."/>
            <person name="Vacek V."/>
            <person name="Brzon O."/>
            <person name="Soukal P."/>
            <person name="Eme L."/>
            <person name="Dacks J.B."/>
            <person name="Karnkowska A."/>
            <person name="Elias M."/>
            <person name="Hampl V."/>
        </authorList>
    </citation>
    <scope>NUCLEOTIDE SEQUENCE</scope>
    <source>
        <strain evidence="9">RCP-MX</strain>
    </source>
</reference>
<evidence type="ECO:0000256" key="4">
    <source>
        <dbReference type="ARBA" id="ARBA00022824"/>
    </source>
</evidence>
<evidence type="ECO:0000259" key="8">
    <source>
        <dbReference type="PROSITE" id="PS51228"/>
    </source>
</evidence>
<keyword evidence="4" id="KW-0256">Endoplasmic reticulum</keyword>
<proteinExistence type="predicted"/>
<dbReference type="PANTHER" id="PTHR23310:SF54">
    <property type="entry name" value="ACYL-COA-BINDING PROTEIN"/>
    <property type="match status" value="1"/>
</dbReference>
<dbReference type="Gene3D" id="1.20.80.10">
    <property type="match status" value="1"/>
</dbReference>
<comment type="caution">
    <text evidence="9">The sequence shown here is derived from an EMBL/GenBank/DDBJ whole genome shotgun (WGS) entry which is preliminary data.</text>
</comment>
<keyword evidence="6" id="KW-0446">Lipid-binding</keyword>
<name>A0ABQ8UVK1_9EUKA</name>
<dbReference type="InterPro" id="IPR035984">
    <property type="entry name" value="Acyl-CoA-binding_sf"/>
</dbReference>
<keyword evidence="5" id="KW-0333">Golgi apparatus</keyword>
<gene>
    <name evidence="9" type="ORF">PAPYR_375</name>
</gene>
<evidence type="ECO:0000313" key="10">
    <source>
        <dbReference type="Proteomes" id="UP001141327"/>
    </source>
</evidence>
<dbReference type="SUPFAM" id="SSF47027">
    <property type="entry name" value="Acyl-CoA binding protein"/>
    <property type="match status" value="1"/>
</dbReference>
<dbReference type="Proteomes" id="UP001141327">
    <property type="component" value="Unassembled WGS sequence"/>
</dbReference>
<evidence type="ECO:0000256" key="7">
    <source>
        <dbReference type="ARBA" id="ARBA00039735"/>
    </source>
</evidence>
<evidence type="ECO:0000256" key="6">
    <source>
        <dbReference type="ARBA" id="ARBA00023121"/>
    </source>
</evidence>
<dbReference type="InterPro" id="IPR000582">
    <property type="entry name" value="Acyl-CoA-binding_protein"/>
</dbReference>
<keyword evidence="10" id="KW-1185">Reference proteome</keyword>
<dbReference type="PROSITE" id="PS51228">
    <property type="entry name" value="ACB_2"/>
    <property type="match status" value="1"/>
</dbReference>
<evidence type="ECO:0000256" key="3">
    <source>
        <dbReference type="ARBA" id="ARBA00022448"/>
    </source>
</evidence>
<dbReference type="Pfam" id="PF00887">
    <property type="entry name" value="ACBP"/>
    <property type="match status" value="1"/>
</dbReference>
<organism evidence="9 10">
    <name type="scientific">Paratrimastix pyriformis</name>
    <dbReference type="NCBI Taxonomy" id="342808"/>
    <lineage>
        <taxon>Eukaryota</taxon>
        <taxon>Metamonada</taxon>
        <taxon>Preaxostyla</taxon>
        <taxon>Paratrimastigidae</taxon>
        <taxon>Paratrimastix</taxon>
    </lineage>
</organism>
<dbReference type="InterPro" id="IPR014352">
    <property type="entry name" value="FERM/acyl-CoA-bd_prot_sf"/>
</dbReference>
<evidence type="ECO:0000256" key="5">
    <source>
        <dbReference type="ARBA" id="ARBA00023034"/>
    </source>
</evidence>
<evidence type="ECO:0000313" key="9">
    <source>
        <dbReference type="EMBL" id="KAJ4463107.1"/>
    </source>
</evidence>
<protein>
    <recommendedName>
        <fullName evidence="7">Acyl-CoA-binding protein</fullName>
    </recommendedName>
</protein>
<comment type="subcellular location">
    <subcellularLocation>
        <location evidence="1">Endoplasmic reticulum</location>
    </subcellularLocation>
    <subcellularLocation>
        <location evidence="2">Golgi apparatus</location>
    </subcellularLocation>
</comment>
<keyword evidence="3" id="KW-0813">Transport</keyword>
<accession>A0ABQ8UVK1</accession>